<keyword evidence="4" id="KW-1185">Reference proteome</keyword>
<dbReference type="PROSITE" id="PS51257">
    <property type="entry name" value="PROKAR_LIPOPROTEIN"/>
    <property type="match status" value="1"/>
</dbReference>
<dbReference type="PANTHER" id="PTHR43308">
    <property type="entry name" value="OUTER MEMBRANE PROTEIN ALPHA-RELATED"/>
    <property type="match status" value="1"/>
</dbReference>
<keyword evidence="1" id="KW-0677">Repeat</keyword>
<organism evidence="3 4">
    <name type="scientific">Koleobacter methoxysyntrophicus</name>
    <dbReference type="NCBI Taxonomy" id="2751313"/>
    <lineage>
        <taxon>Bacteria</taxon>
        <taxon>Bacillati</taxon>
        <taxon>Bacillota</taxon>
        <taxon>Clostridia</taxon>
        <taxon>Koleobacterales</taxon>
        <taxon>Koleobacteraceae</taxon>
        <taxon>Koleobacter</taxon>
    </lineage>
</organism>
<evidence type="ECO:0000259" key="2">
    <source>
        <dbReference type="PROSITE" id="PS51272"/>
    </source>
</evidence>
<reference evidence="3" key="1">
    <citation type="submission" date="2020-07" db="EMBL/GenBank/DDBJ databases">
        <title>Koleobacter methoxysyntrophicus gen. nov., sp. nov., a novel anaerobic bacterium isolated from deep subsurface oil field and proposal of Koleobacterales ord. nov. in the phylum Firmicutes.</title>
        <authorList>
            <person name="Sakamoto S."/>
            <person name="Tamaki H."/>
        </authorList>
    </citation>
    <scope>NUCLEOTIDE SEQUENCE</scope>
    <source>
        <strain evidence="3">NRmbB1</strain>
    </source>
</reference>
<accession>A0A8A0RKN5</accession>
<dbReference type="Proteomes" id="UP000662904">
    <property type="component" value="Chromosome"/>
</dbReference>
<dbReference type="PROSITE" id="PS51272">
    <property type="entry name" value="SLH"/>
    <property type="match status" value="3"/>
</dbReference>
<dbReference type="AlphaFoldDB" id="A0A8A0RKN5"/>
<feature type="domain" description="SLH" evidence="2">
    <location>
        <begin position="184"/>
        <end position="247"/>
    </location>
</feature>
<evidence type="ECO:0000313" key="3">
    <source>
        <dbReference type="EMBL" id="QSQ08793.1"/>
    </source>
</evidence>
<feature type="domain" description="SLH" evidence="2">
    <location>
        <begin position="105"/>
        <end position="169"/>
    </location>
</feature>
<dbReference type="Pfam" id="PF00395">
    <property type="entry name" value="SLH"/>
    <property type="match status" value="3"/>
</dbReference>
<feature type="domain" description="SLH" evidence="2">
    <location>
        <begin position="36"/>
        <end position="99"/>
    </location>
</feature>
<dbReference type="InterPro" id="IPR051465">
    <property type="entry name" value="Cell_Envelope_Struct_Comp"/>
</dbReference>
<evidence type="ECO:0000256" key="1">
    <source>
        <dbReference type="ARBA" id="ARBA00022737"/>
    </source>
</evidence>
<dbReference type="EMBL" id="CP059066">
    <property type="protein sequence ID" value="QSQ08793.1"/>
    <property type="molecule type" value="Genomic_DNA"/>
</dbReference>
<protein>
    <submittedName>
        <fullName evidence="3">Cell surface glycoprotein 2</fullName>
    </submittedName>
</protein>
<gene>
    <name evidence="3" type="ORF">H0A61_01138</name>
</gene>
<name>A0A8A0RKN5_9FIRM</name>
<sequence>MKRAGAGLFFLIISVILVISCRGFADSAFSGSPEMTGNIEFGDINGHWAEGDIIRLALKETAFGFSDSTFHPDSPITRLDAATMLVKLFENADSSSRKRLELAVSLPFEDTASLPSEQQRFISEVLKIGLMKGDKGSSTFRPTNPIKRLEAAVIMVRALGLEGEIRRNETASEKDSAVSAGSIELPFSDTAEIPMWAVPYVEKAVELKLINGYNDGTFKPMKSITRGEFAALVSRLDRLILNHKDSGEYFGKVMAVKTQDRKALHVMLANGRMKSFRVKKQVRVFNEKGRMDFEEIAEADDIGFLTDKSGEIVYIRVGDSKQKPLIRRAPGKVLSVSGGFGYLKLRPHYPMEEEYSVKVNLGGDTVVLAGDRIADPSLIDENMEIIAVGTVNEDDEIEAREIEILDPVVIPGDEDEGE</sequence>
<dbReference type="InterPro" id="IPR001119">
    <property type="entry name" value="SLH_dom"/>
</dbReference>
<dbReference type="PANTHER" id="PTHR43308:SF5">
    <property type="entry name" value="S-LAYER PROTEIN _ PEPTIDOGLYCAN ENDO-BETA-N-ACETYLGLUCOSAMINIDASE"/>
    <property type="match status" value="1"/>
</dbReference>
<dbReference type="KEGG" id="kme:H0A61_01138"/>
<dbReference type="RefSeq" id="WP_206708996.1">
    <property type="nucleotide sequence ID" value="NZ_CP059066.1"/>
</dbReference>
<evidence type="ECO:0000313" key="4">
    <source>
        <dbReference type="Proteomes" id="UP000662904"/>
    </source>
</evidence>
<proteinExistence type="predicted"/>